<dbReference type="Gene3D" id="3.30.420.390">
    <property type="match status" value="2"/>
</dbReference>
<dbReference type="InterPro" id="IPR041336">
    <property type="entry name" value="DNApol_Exo"/>
</dbReference>
<dbReference type="GO" id="GO:0006264">
    <property type="term" value="P:mitochondrial DNA replication"/>
    <property type="evidence" value="ECO:0007669"/>
    <property type="project" value="TreeGrafter"/>
</dbReference>
<feature type="compositionally biased region" description="Acidic residues" evidence="2">
    <location>
        <begin position="377"/>
        <end position="389"/>
    </location>
</feature>
<comment type="caution">
    <text evidence="4">The sequence shown here is derived from an EMBL/GenBank/DDBJ whole genome shotgun (WGS) entry which is preliminary data.</text>
</comment>
<dbReference type="InterPro" id="IPR001098">
    <property type="entry name" value="DNA-dir_DNA_pol_A_palm_dom"/>
</dbReference>
<accession>A0A1B7TB48</accession>
<dbReference type="Proteomes" id="UP000092321">
    <property type="component" value="Unassembled WGS sequence"/>
</dbReference>
<evidence type="ECO:0000313" key="5">
    <source>
        <dbReference type="Proteomes" id="UP000092321"/>
    </source>
</evidence>
<name>A0A1B7TB48_9ASCO</name>
<dbReference type="PANTHER" id="PTHR10267:SF0">
    <property type="entry name" value="DNA POLYMERASE SUBUNIT GAMMA-1"/>
    <property type="match status" value="1"/>
</dbReference>
<proteinExistence type="predicted"/>
<dbReference type="Pfam" id="PF18136">
    <property type="entry name" value="DNApol_Exo"/>
    <property type="match status" value="1"/>
</dbReference>
<feature type="domain" description="DNA-directed DNA polymerase family A palm" evidence="3">
    <location>
        <begin position="558"/>
        <end position="784"/>
    </location>
</feature>
<reference evidence="5" key="1">
    <citation type="journal article" date="2016" name="Proc. Natl. Acad. Sci. U.S.A.">
        <title>Comparative genomics of biotechnologically important yeasts.</title>
        <authorList>
            <person name="Riley R."/>
            <person name="Haridas S."/>
            <person name="Wolfe K.H."/>
            <person name="Lopes M.R."/>
            <person name="Hittinger C.T."/>
            <person name="Goeker M."/>
            <person name="Salamov A.A."/>
            <person name="Wisecaver J.H."/>
            <person name="Long T.M."/>
            <person name="Calvey C.H."/>
            <person name="Aerts A.L."/>
            <person name="Barry K.W."/>
            <person name="Choi C."/>
            <person name="Clum A."/>
            <person name="Coughlan A.Y."/>
            <person name="Deshpande S."/>
            <person name="Douglass A.P."/>
            <person name="Hanson S.J."/>
            <person name="Klenk H.-P."/>
            <person name="LaButti K.M."/>
            <person name="Lapidus A."/>
            <person name="Lindquist E.A."/>
            <person name="Lipzen A.M."/>
            <person name="Meier-Kolthoff J.P."/>
            <person name="Ohm R.A."/>
            <person name="Otillar R.P."/>
            <person name="Pangilinan J.L."/>
            <person name="Peng Y."/>
            <person name="Rokas A."/>
            <person name="Rosa C.A."/>
            <person name="Scheuner C."/>
            <person name="Sibirny A.A."/>
            <person name="Slot J.C."/>
            <person name="Stielow J.B."/>
            <person name="Sun H."/>
            <person name="Kurtzman C.P."/>
            <person name="Blackwell M."/>
            <person name="Grigoriev I.V."/>
            <person name="Jeffries T.W."/>
        </authorList>
    </citation>
    <scope>NUCLEOTIDE SEQUENCE [LARGE SCALE GENOMIC DNA]</scope>
    <source>
        <strain evidence="5">NRRL Y-1626</strain>
    </source>
</reference>
<dbReference type="GO" id="GO:0003887">
    <property type="term" value="F:DNA-directed DNA polymerase activity"/>
    <property type="evidence" value="ECO:0007669"/>
    <property type="project" value="InterPro"/>
</dbReference>
<evidence type="ECO:0000313" key="4">
    <source>
        <dbReference type="EMBL" id="OBA25948.1"/>
    </source>
</evidence>
<dbReference type="SMART" id="SM00482">
    <property type="entry name" value="POLAc"/>
    <property type="match status" value="1"/>
</dbReference>
<dbReference type="GO" id="GO:0008408">
    <property type="term" value="F:3'-5' exonuclease activity"/>
    <property type="evidence" value="ECO:0007669"/>
    <property type="project" value="TreeGrafter"/>
</dbReference>
<feature type="region of interest" description="Disordered" evidence="2">
    <location>
        <begin position="947"/>
        <end position="969"/>
    </location>
</feature>
<dbReference type="EMBL" id="LXPE01000032">
    <property type="protein sequence ID" value="OBA25948.1"/>
    <property type="molecule type" value="Genomic_DNA"/>
</dbReference>
<gene>
    <name evidence="4" type="ORF">HANVADRAFT_53548</name>
</gene>
<dbReference type="InterPro" id="IPR002297">
    <property type="entry name" value="DNA-dir_DNA_pol_A_mt"/>
</dbReference>
<dbReference type="InterPro" id="IPR012337">
    <property type="entry name" value="RNaseH-like_sf"/>
</dbReference>
<dbReference type="PRINTS" id="PR00867">
    <property type="entry name" value="DNAPOLG"/>
</dbReference>
<dbReference type="AlphaFoldDB" id="A0A1B7TB48"/>
<keyword evidence="5" id="KW-1185">Reference proteome</keyword>
<evidence type="ECO:0000256" key="2">
    <source>
        <dbReference type="SAM" id="MobiDB-lite"/>
    </source>
</evidence>
<protein>
    <recommendedName>
        <fullName evidence="1">Mitochondrial DNA polymerase catalytic subunit</fullName>
    </recommendedName>
</protein>
<dbReference type="GO" id="GO:0005760">
    <property type="term" value="C:gamma DNA polymerase complex"/>
    <property type="evidence" value="ECO:0007669"/>
    <property type="project" value="InterPro"/>
</dbReference>
<dbReference type="GO" id="GO:0003677">
    <property type="term" value="F:DNA binding"/>
    <property type="evidence" value="ECO:0007669"/>
    <property type="project" value="InterPro"/>
</dbReference>
<feature type="compositionally biased region" description="Basic and acidic residues" evidence="2">
    <location>
        <begin position="947"/>
        <end position="961"/>
    </location>
</feature>
<dbReference type="OrthoDB" id="5588663at2759"/>
<sequence length="969" mass="111378">MNEVKAEDKYKKIEEKMKSIDINPVNLSKEILQCLIPINPNHKKKIVVGHNVSYDRARILEEYDYRDSNTFFLDTLSLHVSISGMCTKQRGRYMQWKKIKNTEENDTETETETEDISNLEPDFEKDWINGIKEDGEEEASFLDTDPWLNYTAMNSLKECAKHYCDIDVDKNIRDTFFISETFKPVVEDIQNLITYCANDVMITDTLFQNLYPKFKERLPHPVSFSALKPMGKAFLPVNKNKWENYVNTCETMYQNYMQEIQHKIDSIIEDLLVKYDIDENFWVDDPWLSQLDWERIPYMLRKDGSVAKKNGYAGKPLWYKNLSVSSTRGLNLTVRSQMIPIFFKLEYLGKPIVIDKVWMDSEGNMLKDQNRQPQIIENDEDGDNSLEENDTPDAKEMFCLCFDVEDEAEVKDLVENKNHKILGKPTSSGLGSRLMVIHPNDSDARTTNIISKAFKGYFENGTITSSLPIAQEALKITTMCSYWVSSRKRIQNQWVVSKDDILKSHASVNSNNSSLLQKNVSYENGIIIPSLITMGTVTRRAVENTWLTASNIKANRIGSELKSLVEAPKGYCFVGADVDSEELWIGSLIADSSFANHGSTPLGWMCLEGTKKEGTDLHTTTGKILNCSRDNAKIFNYSRIYGAGKSFTSQLLKKLNPLLSKEDCKDTTDQLYNKTKGFTTSNPRVYYGGSESALFTKLNNIANEAICRTPVLKARITECLSVKKLNVNNNYLTSRINWIIQSSGVDYLHLLLISMEYLTKKYDIDARLVISIHDEVRFMCKEEDKYRTSMALQISNLWTRAIFCQALNLDNLPQSCAFFSGVDIDSVLRKEVHLDCVTVSNPKPISSGECLDIYDILEEPKSCLGTANNNRINLENTDIYDEKKKLEKLSYRSNIEIKDLLKLAIVCEKTPEKVKKLKYYYNKLNSEQIRNELCEYILHEDYRDTFAPKNNNEKKSNERRQLRFSMSSL</sequence>
<dbReference type="InterPro" id="IPR043502">
    <property type="entry name" value="DNA/RNA_pol_sf"/>
</dbReference>
<evidence type="ECO:0000259" key="3">
    <source>
        <dbReference type="SMART" id="SM00482"/>
    </source>
</evidence>
<dbReference type="PANTHER" id="PTHR10267">
    <property type="entry name" value="DNA POLYMERASE SUBUNIT GAMMA-1"/>
    <property type="match status" value="1"/>
</dbReference>
<feature type="region of interest" description="Disordered" evidence="2">
    <location>
        <begin position="368"/>
        <end position="389"/>
    </location>
</feature>
<dbReference type="Gene3D" id="3.30.70.370">
    <property type="match status" value="1"/>
</dbReference>
<evidence type="ECO:0000256" key="1">
    <source>
        <dbReference type="ARBA" id="ARBA00031966"/>
    </source>
</evidence>
<organism evidence="4 5">
    <name type="scientific">Hanseniaspora valbyensis NRRL Y-1626</name>
    <dbReference type="NCBI Taxonomy" id="766949"/>
    <lineage>
        <taxon>Eukaryota</taxon>
        <taxon>Fungi</taxon>
        <taxon>Dikarya</taxon>
        <taxon>Ascomycota</taxon>
        <taxon>Saccharomycotina</taxon>
        <taxon>Saccharomycetes</taxon>
        <taxon>Saccharomycodales</taxon>
        <taxon>Saccharomycodaceae</taxon>
        <taxon>Hanseniaspora</taxon>
    </lineage>
</organism>
<dbReference type="SUPFAM" id="SSF53098">
    <property type="entry name" value="Ribonuclease H-like"/>
    <property type="match status" value="1"/>
</dbReference>
<dbReference type="Gene3D" id="1.10.150.20">
    <property type="entry name" value="5' to 3' exonuclease, C-terminal subdomain"/>
    <property type="match status" value="1"/>
</dbReference>
<dbReference type="SUPFAM" id="SSF56672">
    <property type="entry name" value="DNA/RNA polymerases"/>
    <property type="match status" value="1"/>
</dbReference>
<dbReference type="Pfam" id="PF00476">
    <property type="entry name" value="DNA_pol_A"/>
    <property type="match status" value="1"/>
</dbReference>